<keyword evidence="8 10" id="KW-0539">Nucleus</keyword>
<dbReference type="EMBL" id="JAULSN010000002">
    <property type="protein sequence ID" value="KAK3380295.1"/>
    <property type="molecule type" value="Genomic_DNA"/>
</dbReference>
<dbReference type="GO" id="GO:0003677">
    <property type="term" value="F:DNA binding"/>
    <property type="evidence" value="ECO:0007669"/>
    <property type="project" value="InterPro"/>
</dbReference>
<dbReference type="Pfam" id="PF17292">
    <property type="entry name" value="POB3_N"/>
    <property type="match status" value="1"/>
</dbReference>
<dbReference type="FunFam" id="2.30.29.30:FF:000146">
    <property type="entry name" value="FACT complex subunit POB3"/>
    <property type="match status" value="1"/>
</dbReference>
<keyword evidence="6 10" id="KW-0804">Transcription</keyword>
<proteinExistence type="inferred from homology"/>
<dbReference type="Gene3D" id="2.30.29.30">
    <property type="entry name" value="Pleckstrin-homology domain (PH domain)/Phosphotyrosine-binding domain (PTB)"/>
    <property type="match status" value="2"/>
</dbReference>
<evidence type="ECO:0000256" key="2">
    <source>
        <dbReference type="ARBA" id="ARBA00022454"/>
    </source>
</evidence>
<evidence type="ECO:0000256" key="1">
    <source>
        <dbReference type="ARBA" id="ARBA00010060"/>
    </source>
</evidence>
<evidence type="ECO:0000256" key="5">
    <source>
        <dbReference type="ARBA" id="ARBA00023015"/>
    </source>
</evidence>
<dbReference type="CDD" id="cd13229">
    <property type="entry name" value="PH_TFIIH"/>
    <property type="match status" value="1"/>
</dbReference>
<dbReference type="GO" id="GO:0006281">
    <property type="term" value="P:DNA repair"/>
    <property type="evidence" value="ECO:0007669"/>
    <property type="project" value="UniProtKB-KW"/>
</dbReference>
<keyword evidence="7 10" id="KW-0234">DNA repair</keyword>
<dbReference type="FunFam" id="2.30.29.220:FF:000003">
    <property type="entry name" value="FACT complex subunit POB3"/>
    <property type="match status" value="1"/>
</dbReference>
<evidence type="ECO:0000256" key="9">
    <source>
        <dbReference type="ARBA" id="ARBA00025370"/>
    </source>
</evidence>
<reference evidence="13" key="2">
    <citation type="submission" date="2023-06" db="EMBL/GenBank/DDBJ databases">
        <authorList>
            <consortium name="Lawrence Berkeley National Laboratory"/>
            <person name="Haridas S."/>
            <person name="Hensen N."/>
            <person name="Bonometti L."/>
            <person name="Westerberg I."/>
            <person name="Brannstrom I.O."/>
            <person name="Guillou S."/>
            <person name="Cros-Aarteil S."/>
            <person name="Calhoun S."/>
            <person name="Kuo A."/>
            <person name="Mondo S."/>
            <person name="Pangilinan J."/>
            <person name="Riley R."/>
            <person name="Labutti K."/>
            <person name="Andreopoulos B."/>
            <person name="Lipzen A."/>
            <person name="Chen C."/>
            <person name="Yanf M."/>
            <person name="Daum C."/>
            <person name="Ng V."/>
            <person name="Clum A."/>
            <person name="Steindorff A."/>
            <person name="Ohm R."/>
            <person name="Martin F."/>
            <person name="Silar P."/>
            <person name="Natvig D."/>
            <person name="Lalanne C."/>
            <person name="Gautier V."/>
            <person name="Ament-Velasquez S.L."/>
            <person name="Kruys A."/>
            <person name="Hutchinson M.I."/>
            <person name="Powell A.J."/>
            <person name="Barry K."/>
            <person name="Miller A.N."/>
            <person name="Grigoriev I.V."/>
            <person name="Debuchy R."/>
            <person name="Gladieux P."/>
            <person name="Thoren M.H."/>
            <person name="Johannesson H."/>
        </authorList>
    </citation>
    <scope>NUCLEOTIDE SEQUENCE</scope>
    <source>
        <strain evidence="13">CBS 958.72</strain>
    </source>
</reference>
<reference evidence="13" key="1">
    <citation type="journal article" date="2023" name="Mol. Phylogenet. Evol.">
        <title>Genome-scale phylogeny and comparative genomics of the fungal order Sordariales.</title>
        <authorList>
            <person name="Hensen N."/>
            <person name="Bonometti L."/>
            <person name="Westerberg I."/>
            <person name="Brannstrom I.O."/>
            <person name="Guillou S."/>
            <person name="Cros-Aarteil S."/>
            <person name="Calhoun S."/>
            <person name="Haridas S."/>
            <person name="Kuo A."/>
            <person name="Mondo S."/>
            <person name="Pangilinan J."/>
            <person name="Riley R."/>
            <person name="LaButti K."/>
            <person name="Andreopoulos B."/>
            <person name="Lipzen A."/>
            <person name="Chen C."/>
            <person name="Yan M."/>
            <person name="Daum C."/>
            <person name="Ng V."/>
            <person name="Clum A."/>
            <person name="Steindorff A."/>
            <person name="Ohm R.A."/>
            <person name="Martin F."/>
            <person name="Silar P."/>
            <person name="Natvig D.O."/>
            <person name="Lalanne C."/>
            <person name="Gautier V."/>
            <person name="Ament-Velasquez S.L."/>
            <person name="Kruys A."/>
            <person name="Hutchinson M.I."/>
            <person name="Powell A.J."/>
            <person name="Barry K."/>
            <person name="Miller A.N."/>
            <person name="Grigoriev I.V."/>
            <person name="Debuchy R."/>
            <person name="Gladieux P."/>
            <person name="Hiltunen Thoren M."/>
            <person name="Johannesson H."/>
        </authorList>
    </citation>
    <scope>NUCLEOTIDE SEQUENCE</scope>
    <source>
        <strain evidence="13">CBS 958.72</strain>
    </source>
</reference>
<sequence length="570" mass="63906">MPSESFDNIYLDLSKENGKCRFAENGLGWKPAGGGDAFTLDQSNIANAHWSRAAKGYEVKILQRNSGITQLDGFQQEDYERLSKIFKNWYSTNLENKEHSLRGWNWGKTEFGKAELTFNVQNRPSFEVPYSEISNTNLAGRNEIAIEFALAEGDKTNGHNGASSGKGKRALAGKDQLVEMRFYIPGTTTRKEAEGGEAGSDADEEAKNAVTLFYDTLIEKADIGETAGDTIATFLDVLHLTPRGRFDIDMYDASFRLRGKTYDYKLQYEHIKKFMVLPKPDDLHFMLCIGLDPPLRQGQTRYPFIVMQFKQDEEVTLDLNLSEEQLNGKYKDKLLGHYEQPLHQVVTYIFKGLANKKVTTPAKDFTTHRQQYGIKCSIKASEGFLYCLEKAFMFVPKPATYISYEQTQSVTFSRVGGAVSALSTFDITVLLKNGAGSSQFSNINREDLKALEDFFKLKGLRVKNEIDEDANLLAAAMRDEVMDSSEEEVVGPKADRGSADEDEESVDDDFRAESDSDVAEEYDSNHESDGSGSQESDVDNQVDDDEDDDDDDEEGDKEAKAPPKKKKKTA</sequence>
<evidence type="ECO:0000256" key="6">
    <source>
        <dbReference type="ARBA" id="ARBA00023163"/>
    </source>
</evidence>
<gene>
    <name evidence="13" type="ORF">B0T24DRAFT_696697</name>
</gene>
<keyword evidence="2 10" id="KW-0158">Chromosome</keyword>
<dbReference type="InterPro" id="IPR050454">
    <property type="entry name" value="RTT106/SSRP1_HistChap/FACT"/>
</dbReference>
<evidence type="ECO:0000256" key="4">
    <source>
        <dbReference type="ARBA" id="ARBA00022763"/>
    </source>
</evidence>
<dbReference type="SMART" id="SM01287">
    <property type="entry name" value="Rtt106"/>
    <property type="match status" value="1"/>
</dbReference>
<dbReference type="PANTHER" id="PTHR45849:SF1">
    <property type="entry name" value="FACT COMPLEX SUBUNIT SSRP1"/>
    <property type="match status" value="1"/>
</dbReference>
<organism evidence="13 14">
    <name type="scientific">Lasiosphaeria ovina</name>
    <dbReference type="NCBI Taxonomy" id="92902"/>
    <lineage>
        <taxon>Eukaryota</taxon>
        <taxon>Fungi</taxon>
        <taxon>Dikarya</taxon>
        <taxon>Ascomycota</taxon>
        <taxon>Pezizomycotina</taxon>
        <taxon>Sordariomycetes</taxon>
        <taxon>Sordariomycetidae</taxon>
        <taxon>Sordariales</taxon>
        <taxon>Lasiosphaeriaceae</taxon>
        <taxon>Lasiosphaeria</taxon>
    </lineage>
</organism>
<evidence type="ECO:0000256" key="10">
    <source>
        <dbReference type="RuleBase" id="RU364013"/>
    </source>
</evidence>
<dbReference type="SUPFAM" id="SSF50729">
    <property type="entry name" value="PH domain-like"/>
    <property type="match status" value="1"/>
</dbReference>
<dbReference type="CDD" id="cd13231">
    <property type="entry name" value="PH2_SSRP1-like"/>
    <property type="match status" value="1"/>
</dbReference>
<protein>
    <recommendedName>
        <fullName evidence="10">FACT complex subunit POB3</fullName>
    </recommendedName>
</protein>
<keyword evidence="4 10" id="KW-0227">DNA damage</keyword>
<dbReference type="InterPro" id="IPR013719">
    <property type="entry name" value="RTT106/SPT16-like_middle_dom"/>
</dbReference>
<comment type="similarity">
    <text evidence="1 10">Belongs to the SSRP1 family.</text>
</comment>
<evidence type="ECO:0000313" key="14">
    <source>
        <dbReference type="Proteomes" id="UP001287356"/>
    </source>
</evidence>
<comment type="caution">
    <text evidence="13">The sequence shown here is derived from an EMBL/GenBank/DDBJ whole genome shotgun (WGS) entry which is preliminary data.</text>
</comment>
<dbReference type="InterPro" id="IPR048993">
    <property type="entry name" value="SSRP1-like_PH1"/>
</dbReference>
<accession>A0AAE0NF16</accession>
<evidence type="ECO:0000313" key="13">
    <source>
        <dbReference type="EMBL" id="KAK3380295.1"/>
    </source>
</evidence>
<dbReference type="Pfam" id="PF03531">
    <property type="entry name" value="SSrecog"/>
    <property type="match status" value="1"/>
</dbReference>
<keyword evidence="3 10" id="KW-0235">DNA replication</keyword>
<dbReference type="Pfam" id="PF08512">
    <property type="entry name" value="Rttp106-like_middle"/>
    <property type="match status" value="1"/>
</dbReference>
<dbReference type="InterPro" id="IPR000969">
    <property type="entry name" value="SSRP1/POB3"/>
</dbReference>
<dbReference type="FunFam" id="2.30.29.150:FF:000001">
    <property type="entry name" value="Fact complex subunit ssrp1"/>
    <property type="match status" value="1"/>
</dbReference>
<dbReference type="GO" id="GO:0035101">
    <property type="term" value="C:FACT complex"/>
    <property type="evidence" value="ECO:0007669"/>
    <property type="project" value="TreeGrafter"/>
</dbReference>
<dbReference type="Gene3D" id="2.30.29.150">
    <property type="match status" value="1"/>
</dbReference>
<feature type="compositionally biased region" description="Acidic residues" evidence="11">
    <location>
        <begin position="536"/>
        <end position="556"/>
    </location>
</feature>
<feature type="region of interest" description="Disordered" evidence="11">
    <location>
        <begin position="480"/>
        <end position="570"/>
    </location>
</feature>
<dbReference type="AlphaFoldDB" id="A0AAE0NF16"/>
<comment type="function">
    <text evidence="9 10">Component of the FACT complex, a general chromatin factor that acts to reorganize nucleosomes. The FACT complex is involved in multiple processes that require DNA as a template such as mRNA elongation, DNA replication and DNA repair. During transcription elongation the FACT complex acts as a histone chaperone that both destabilizes and restores nucleosomal structure. It facilitates the passage of RNA polymerase II and transcription by promoting the dissociation of one histone H2A-H2B dimer from the nucleosome, then subsequently promotes the reestablishment of the nucleosome following the passage of RNA polymerase II.</text>
</comment>
<dbReference type="PANTHER" id="PTHR45849">
    <property type="entry name" value="FACT COMPLEX SUBUNIT SSRP1"/>
    <property type="match status" value="1"/>
</dbReference>
<feature type="domain" description="Histone chaperone RTT106/FACT complex subunit SPT16-like middle" evidence="12">
    <location>
        <begin position="371"/>
        <end position="465"/>
    </location>
</feature>
<comment type="subcellular location">
    <subcellularLocation>
        <location evidence="10">Nucleus</location>
    </subcellularLocation>
    <subcellularLocation>
        <location evidence="10">Chromosome</location>
    </subcellularLocation>
</comment>
<name>A0AAE0NF16_9PEZI</name>
<dbReference type="InterPro" id="IPR011993">
    <property type="entry name" value="PH-like_dom_sf"/>
</dbReference>
<evidence type="ECO:0000256" key="11">
    <source>
        <dbReference type="SAM" id="MobiDB-lite"/>
    </source>
</evidence>
<keyword evidence="5 10" id="KW-0805">Transcription regulation</keyword>
<evidence type="ECO:0000256" key="8">
    <source>
        <dbReference type="ARBA" id="ARBA00023242"/>
    </source>
</evidence>
<dbReference type="InterPro" id="IPR024954">
    <property type="entry name" value="SSRP1_DD"/>
</dbReference>
<dbReference type="PRINTS" id="PR00887">
    <property type="entry name" value="SSRCOGNITION"/>
</dbReference>
<evidence type="ECO:0000256" key="3">
    <source>
        <dbReference type="ARBA" id="ARBA00022705"/>
    </source>
</evidence>
<dbReference type="Pfam" id="PF21103">
    <property type="entry name" value="PH1_SSRP1-like"/>
    <property type="match status" value="1"/>
</dbReference>
<dbReference type="GO" id="GO:0042393">
    <property type="term" value="F:histone binding"/>
    <property type="evidence" value="ECO:0007669"/>
    <property type="project" value="TreeGrafter"/>
</dbReference>
<dbReference type="GO" id="GO:0006260">
    <property type="term" value="P:DNA replication"/>
    <property type="evidence" value="ECO:0007669"/>
    <property type="project" value="UniProtKB-KW"/>
</dbReference>
<dbReference type="Proteomes" id="UP001287356">
    <property type="component" value="Unassembled WGS sequence"/>
</dbReference>
<dbReference type="InterPro" id="IPR038167">
    <property type="entry name" value="SSRP1_sf"/>
</dbReference>
<dbReference type="Gene3D" id="2.30.29.220">
    <property type="entry name" value="Structure-specific recognition protein (SSRP1)"/>
    <property type="match status" value="1"/>
</dbReference>
<evidence type="ECO:0000256" key="7">
    <source>
        <dbReference type="ARBA" id="ARBA00023204"/>
    </source>
</evidence>
<evidence type="ECO:0000259" key="12">
    <source>
        <dbReference type="SMART" id="SM01287"/>
    </source>
</evidence>
<dbReference type="GO" id="GO:0031491">
    <property type="term" value="F:nucleosome binding"/>
    <property type="evidence" value="ECO:0007669"/>
    <property type="project" value="TreeGrafter"/>
</dbReference>
<keyword evidence="14" id="KW-1185">Reference proteome</keyword>
<dbReference type="CDD" id="cd13230">
    <property type="entry name" value="PH1_SSRP1-like"/>
    <property type="match status" value="1"/>
</dbReference>
<dbReference type="FunFam" id="2.30.29.30:FF:000310">
    <property type="entry name" value="FACT complex subunit POB3"/>
    <property type="match status" value="1"/>
</dbReference>
<dbReference type="InterPro" id="IPR035417">
    <property type="entry name" value="SSRP1/POB3_N"/>
</dbReference>